<dbReference type="EMBL" id="VDEP01000070">
    <property type="protein sequence ID" value="KAA1133829.1"/>
    <property type="molecule type" value="Genomic_DNA"/>
</dbReference>
<dbReference type="Proteomes" id="UP000324748">
    <property type="component" value="Unassembled WGS sequence"/>
</dbReference>
<keyword evidence="3" id="KW-1185">Reference proteome</keyword>
<dbReference type="AlphaFoldDB" id="A0A5B0PMQ0"/>
<evidence type="ECO:0000313" key="3">
    <source>
        <dbReference type="Proteomes" id="UP000324748"/>
    </source>
</evidence>
<name>A0A5B0PMQ0_PUCGR</name>
<reference evidence="3 4" key="1">
    <citation type="submission" date="2019-05" db="EMBL/GenBank/DDBJ databases">
        <title>Emergence of the Ug99 lineage of the wheat stem rust pathogen through somatic hybridization.</title>
        <authorList>
            <person name="Li F."/>
            <person name="Upadhyaya N.M."/>
            <person name="Sperschneider J."/>
            <person name="Matny O."/>
            <person name="Nguyen-Phuc H."/>
            <person name="Mago R."/>
            <person name="Raley C."/>
            <person name="Miller M.E."/>
            <person name="Silverstein K.A.T."/>
            <person name="Henningsen E."/>
            <person name="Hirsch C.D."/>
            <person name="Visser B."/>
            <person name="Pretorius Z.A."/>
            <person name="Steffenson B.J."/>
            <person name="Schwessinger B."/>
            <person name="Dodds P.N."/>
            <person name="Figueroa M."/>
        </authorList>
    </citation>
    <scope>NUCLEOTIDE SEQUENCE [LARGE SCALE GENOMIC DNA]</scope>
    <source>
        <strain evidence="1">21-0</strain>
        <strain evidence="2 4">Ug99</strain>
    </source>
</reference>
<organism evidence="1 3">
    <name type="scientific">Puccinia graminis f. sp. tritici</name>
    <dbReference type="NCBI Taxonomy" id="56615"/>
    <lineage>
        <taxon>Eukaryota</taxon>
        <taxon>Fungi</taxon>
        <taxon>Dikarya</taxon>
        <taxon>Basidiomycota</taxon>
        <taxon>Pucciniomycotina</taxon>
        <taxon>Pucciniomycetes</taxon>
        <taxon>Pucciniales</taxon>
        <taxon>Pucciniaceae</taxon>
        <taxon>Puccinia</taxon>
    </lineage>
</organism>
<evidence type="ECO:0000313" key="4">
    <source>
        <dbReference type="Proteomes" id="UP000325313"/>
    </source>
</evidence>
<dbReference type="EMBL" id="VSWC01000053">
    <property type="protein sequence ID" value="KAA1101960.1"/>
    <property type="molecule type" value="Genomic_DNA"/>
</dbReference>
<sequence length="65" mass="7234">MRGRVGRTAGVGTVKSEIRTNLADLGYRIQWPWTNRADRPTATSGSVTGFAESTAHFEQHYHRSS</sequence>
<evidence type="ECO:0000313" key="2">
    <source>
        <dbReference type="EMBL" id="KAA1133829.1"/>
    </source>
</evidence>
<evidence type="ECO:0000313" key="1">
    <source>
        <dbReference type="EMBL" id="KAA1101960.1"/>
    </source>
</evidence>
<proteinExistence type="predicted"/>
<gene>
    <name evidence="1" type="ORF">PGT21_034217</name>
    <name evidence="2" type="ORF">PGTUg99_023346</name>
</gene>
<comment type="caution">
    <text evidence="1">The sequence shown here is derived from an EMBL/GenBank/DDBJ whole genome shotgun (WGS) entry which is preliminary data.</text>
</comment>
<protein>
    <submittedName>
        <fullName evidence="1">Uncharacterized protein</fullName>
    </submittedName>
</protein>
<dbReference type="Proteomes" id="UP000325313">
    <property type="component" value="Unassembled WGS sequence"/>
</dbReference>
<accession>A0A5B0PMQ0</accession>